<comment type="caution">
    <text evidence="1">The sequence shown here is derived from an EMBL/GenBank/DDBJ whole genome shotgun (WGS) entry which is preliminary data.</text>
</comment>
<organism evidence="1 2">
    <name type="scientific">Russula earlei</name>
    <dbReference type="NCBI Taxonomy" id="71964"/>
    <lineage>
        <taxon>Eukaryota</taxon>
        <taxon>Fungi</taxon>
        <taxon>Dikarya</taxon>
        <taxon>Basidiomycota</taxon>
        <taxon>Agaricomycotina</taxon>
        <taxon>Agaricomycetes</taxon>
        <taxon>Russulales</taxon>
        <taxon>Russulaceae</taxon>
        <taxon>Russula</taxon>
    </lineage>
</organism>
<evidence type="ECO:0000313" key="1">
    <source>
        <dbReference type="EMBL" id="KAI9448646.1"/>
    </source>
</evidence>
<keyword evidence="2" id="KW-1185">Reference proteome</keyword>
<proteinExistence type="predicted"/>
<reference evidence="1" key="1">
    <citation type="submission" date="2021-03" db="EMBL/GenBank/DDBJ databases">
        <title>Evolutionary priming and transition to the ectomycorrhizal habit in an iconic lineage of mushroom-forming fungi: is preadaptation a requirement?</title>
        <authorList>
            <consortium name="DOE Joint Genome Institute"/>
            <person name="Looney B.P."/>
            <person name="Miyauchi S."/>
            <person name="Morin E."/>
            <person name="Drula E."/>
            <person name="Courty P.E."/>
            <person name="Chicoki N."/>
            <person name="Fauchery L."/>
            <person name="Kohler A."/>
            <person name="Kuo A."/>
            <person name="LaButti K."/>
            <person name="Pangilinan J."/>
            <person name="Lipzen A."/>
            <person name="Riley R."/>
            <person name="Andreopoulos W."/>
            <person name="He G."/>
            <person name="Johnson J."/>
            <person name="Barry K.W."/>
            <person name="Grigoriev I.V."/>
            <person name="Nagy L."/>
            <person name="Hibbett D."/>
            <person name="Henrissat B."/>
            <person name="Matheny P.B."/>
            <person name="Labbe J."/>
            <person name="Martin A.F."/>
        </authorList>
    </citation>
    <scope>NUCLEOTIDE SEQUENCE</scope>
    <source>
        <strain evidence="1">BPL698</strain>
    </source>
</reference>
<sequence length="699" mass="75512">MTSVHRRKSSREEDDDLVIARDGLQAEMAKERDDIPPRDRAVSSPSPTLNPSQPSSAEPFRTGFSLPQIKGYAHSAPSLRPTFSTPARLHLLGGTHSRARSISSGPFAPSSPSHLSASFPSQDIPSSPTNTELPPTPASADFPRGGRHHANGRVNSHSQLSLNGHEPQPSPTAPVHPRRHSRLHSRNLSVFFPRPGSLPHSAITEDGAQELEMSPPSHGSSATSVPMPGSSPTNSRPTKRFGEGFTFGRRPPSGADGDSLDEQQPLPRASRRGHHHKHSLSHNFFSFLEPGSTGLGDLTSSTTPIPVSPWTPISPFPQSAGPSTVAFPHAPSEASSPASPLSDSRQSPFSHMHDDTHPMGAIVASVGQFVLGAWLWITGQGIGSLACTGLGYWVVFDAIGVAVNTILPLYLKRPTPKGVIRRPFGTRRLETVALFAQAVYLMFSAVYVFKETVEHVLLSAGEGHHHHPGDEDVEYLGIEFPTLLPLLTLLTLLSNSFLFDNHDKLLPGSQLPPLSAIFDPARFRYSQHTIEPSSRLDRTLRNPFSLVPISTCVFVLLISAIIPSPSHRAFDLLLAAAEATAMFHLAYPSCKSIGAVLLQTAPARGFSAGRMESFLRAMREIERHPQVLHLPPPHIWQLAPSVGTPQPLVVTLELRVAPELGDVEVLKLTRWAWERCMLALGLAGRDPDGGGVTVGIVRA</sequence>
<name>A0ACC0TVG4_9AGAM</name>
<evidence type="ECO:0000313" key="2">
    <source>
        <dbReference type="Proteomes" id="UP001207468"/>
    </source>
</evidence>
<protein>
    <submittedName>
        <fullName evidence="1">Uncharacterized protein</fullName>
    </submittedName>
</protein>
<gene>
    <name evidence="1" type="ORF">F5148DRAFT_1250924</name>
</gene>
<dbReference type="Proteomes" id="UP001207468">
    <property type="component" value="Unassembled WGS sequence"/>
</dbReference>
<accession>A0ACC0TVG4</accession>
<dbReference type="EMBL" id="JAGFNK010000575">
    <property type="protein sequence ID" value="KAI9448646.1"/>
    <property type="molecule type" value="Genomic_DNA"/>
</dbReference>